<name>E0UMZ7_GLOV7</name>
<dbReference type="Gene3D" id="3.40.50.300">
    <property type="entry name" value="P-loop containing nucleotide triphosphate hydrolases"/>
    <property type="match status" value="1"/>
</dbReference>
<geneLocation type="plasmid" evidence="3 4">
    <name>Cy782202</name>
</geneLocation>
<accession>E0UMZ7</accession>
<dbReference type="PANTHER" id="PTHR46844:SF1">
    <property type="entry name" value="SLR5058 PROTEIN"/>
    <property type="match status" value="1"/>
</dbReference>
<dbReference type="KEGG" id="cyj:Cyan7822_6567"/>
<dbReference type="PROSITE" id="PS50943">
    <property type="entry name" value="HTH_CROC1"/>
    <property type="match status" value="1"/>
</dbReference>
<feature type="region of interest" description="Disordered" evidence="1">
    <location>
        <begin position="1"/>
        <end position="26"/>
    </location>
</feature>
<feature type="compositionally biased region" description="Polar residues" evidence="1">
    <location>
        <begin position="1"/>
        <end position="16"/>
    </location>
</feature>
<dbReference type="Proteomes" id="UP000008206">
    <property type="component" value="Plasmid Cy782202"/>
</dbReference>
<dbReference type="InterPro" id="IPR027417">
    <property type="entry name" value="P-loop_NTPase"/>
</dbReference>
<dbReference type="InterPro" id="IPR007111">
    <property type="entry name" value="NACHT_NTPase"/>
</dbReference>
<evidence type="ECO:0000313" key="3">
    <source>
        <dbReference type="EMBL" id="ADN18327.1"/>
    </source>
</evidence>
<dbReference type="EMBL" id="CP002200">
    <property type="protein sequence ID" value="ADN18327.1"/>
    <property type="molecule type" value="Genomic_DNA"/>
</dbReference>
<evidence type="ECO:0000313" key="4">
    <source>
        <dbReference type="Proteomes" id="UP000008206"/>
    </source>
</evidence>
<evidence type="ECO:0000256" key="1">
    <source>
        <dbReference type="SAM" id="MobiDB-lite"/>
    </source>
</evidence>
<reference evidence="4" key="1">
    <citation type="journal article" date="2011" name="MBio">
        <title>Novel metabolic attributes of the genus Cyanothece, comprising a group of unicellular nitrogen-fixing Cyanobacteria.</title>
        <authorList>
            <person name="Bandyopadhyay A."/>
            <person name="Elvitigala T."/>
            <person name="Welsh E."/>
            <person name="Stockel J."/>
            <person name="Liberton M."/>
            <person name="Min H."/>
            <person name="Sherman L.A."/>
            <person name="Pakrasi H.B."/>
        </authorList>
    </citation>
    <scope>NUCLEOTIDE SEQUENCE [LARGE SCALE GENOMIC DNA]</scope>
    <source>
        <strain evidence="4">PCC 7822</strain>
        <plasmid evidence="4">Cy782202</plasmid>
    </source>
</reference>
<evidence type="ECO:0000259" key="2">
    <source>
        <dbReference type="PROSITE" id="PS50943"/>
    </source>
</evidence>
<dbReference type="Pfam" id="PF05729">
    <property type="entry name" value="NACHT"/>
    <property type="match status" value="1"/>
</dbReference>
<keyword evidence="3" id="KW-0614">Plasmid</keyword>
<protein>
    <submittedName>
        <fullName evidence="3">Putative signal transduction protein with Nacht domain</fullName>
    </submittedName>
</protein>
<dbReference type="SUPFAM" id="SSF52540">
    <property type="entry name" value="P-loop containing nucleoside triphosphate hydrolases"/>
    <property type="match status" value="1"/>
</dbReference>
<dbReference type="HOGENOM" id="CLU_577120_0_0_3"/>
<keyword evidence="4" id="KW-1185">Reference proteome</keyword>
<organism evidence="3 4">
    <name type="scientific">Gloeothece verrucosa (strain PCC 7822)</name>
    <name type="common">Cyanothece sp. (strain PCC 7822)</name>
    <dbReference type="NCBI Taxonomy" id="497965"/>
    <lineage>
        <taxon>Bacteria</taxon>
        <taxon>Bacillati</taxon>
        <taxon>Cyanobacteriota</taxon>
        <taxon>Cyanophyceae</taxon>
        <taxon>Oscillatoriophycideae</taxon>
        <taxon>Chroococcales</taxon>
        <taxon>Aphanothecaceae</taxon>
        <taxon>Gloeothece</taxon>
        <taxon>Gloeothece verrucosa</taxon>
    </lineage>
</organism>
<feature type="domain" description="HTH cro/C1-type" evidence="2">
    <location>
        <begin position="40"/>
        <end position="78"/>
    </location>
</feature>
<sequence length="473" mass="54071">MIKVMSQSNSRVSATESGLKKLKASQRTKDGKHLAYERIAELSNMSRSSVNRFLNGKRVFIDIATEITKVLGLELTEIIGEDENTNSPQKIVIEYQTCQTMLEERKRLTLNPLTSKDGITFNYLDMYVPLGLLERRGQGQEKQNGDVSPEQGSSLYKVSTYEVTQKFENEEFFTEVLGKGNSPQSQGRRIAIIGEPGAGKTTQLQKIADWVFQTRDQEAAIWVSLADFQGRTLEEYLLEVWLKEALKVGRVTEAMEDGLVELFDGGKVWLLLDGVDEMGVNNPLYAINSQIRGWIASAHVVLTCRLNVWDAGKNYLDGFDVYKNLNFSEFQRDEFIDKWFVKSPDLGNSLKTELLKSKKERIRDLIKNPLRLSLLCYAWHRRKGELPETKAALYQWFVDAFYQWKDEYFSTNSKQRKKLNKALGKLAKVSIDQPCSRFRITQSQLVQVLGEIDKPSCKLAIDIGWLNQVSTWT</sequence>
<dbReference type="PANTHER" id="PTHR46844">
    <property type="entry name" value="SLR5058 PROTEIN"/>
    <property type="match status" value="1"/>
</dbReference>
<dbReference type="CDD" id="cd00093">
    <property type="entry name" value="HTH_XRE"/>
    <property type="match status" value="1"/>
</dbReference>
<proteinExistence type="predicted"/>
<dbReference type="AlphaFoldDB" id="E0UMZ7"/>
<gene>
    <name evidence="3" type="ordered locus">Cyan7822_6567</name>
</gene>
<dbReference type="InterPro" id="IPR001387">
    <property type="entry name" value="Cro/C1-type_HTH"/>
</dbReference>